<sequence>MSTLKDKIAVITGASAGIGFATAKEFIAQGAKVVITGRNQQALDQAVATLGSNALGIRADAANLSDTEHLAAAVQARYGTVDILVVNAGVSFQQPVGQLTEATFDTLTDINFKGAVFTTEKFIPILNDGASVVHITSVSAYTFATGTSIYSASKAALTAYSKSAAVELAGRKIRVNTVAPSMTETDMIYRGEFGTEEVHNFLKEKLMPFKRFARPEEIAGLITYLASDAASFISGSEFTIDSGASVNAVRL</sequence>
<protein>
    <submittedName>
        <fullName evidence="2">Oxidoreductase, short chain dehydrogenase/reductase family protein</fullName>
    </submittedName>
</protein>
<dbReference type="FunFam" id="3.40.50.720:FF:000084">
    <property type="entry name" value="Short-chain dehydrogenase reductase"/>
    <property type="match status" value="1"/>
</dbReference>
<dbReference type="PRINTS" id="PR00080">
    <property type="entry name" value="SDRFAMILY"/>
</dbReference>
<dbReference type="Proteomes" id="UP000289775">
    <property type="component" value="Unassembled WGS sequence"/>
</dbReference>
<dbReference type="Gene3D" id="3.40.50.720">
    <property type="entry name" value="NAD(P)-binding Rossmann-like Domain"/>
    <property type="match status" value="1"/>
</dbReference>
<accession>A0A444WAK9</accession>
<comment type="similarity">
    <text evidence="1">Belongs to the short-chain dehydrogenases/reductases (SDR) family.</text>
</comment>
<evidence type="ECO:0000256" key="1">
    <source>
        <dbReference type="ARBA" id="ARBA00006484"/>
    </source>
</evidence>
<dbReference type="PANTHER" id="PTHR43943">
    <property type="entry name" value="DEHYDROGENASE/REDUCTASE (SDR FAMILY) MEMBER 4"/>
    <property type="match status" value="1"/>
</dbReference>
<dbReference type="PANTHER" id="PTHR43943:SF2">
    <property type="entry name" value="DEHYDROGENASE_REDUCTASE 4"/>
    <property type="match status" value="1"/>
</dbReference>
<comment type="caution">
    <text evidence="2">The sequence shown here is derived from an EMBL/GenBank/DDBJ whole genome shotgun (WGS) entry which is preliminary data.</text>
</comment>
<dbReference type="InterPro" id="IPR002347">
    <property type="entry name" value="SDR_fam"/>
</dbReference>
<dbReference type="InterPro" id="IPR036291">
    <property type="entry name" value="NAD(P)-bd_dom_sf"/>
</dbReference>
<dbReference type="PROSITE" id="PS00061">
    <property type="entry name" value="ADH_SHORT"/>
    <property type="match status" value="1"/>
</dbReference>
<organism evidence="2 3">
    <name type="scientific">Flavobacterium beibuense</name>
    <dbReference type="NCBI Taxonomy" id="657326"/>
    <lineage>
        <taxon>Bacteria</taxon>
        <taxon>Pseudomonadati</taxon>
        <taxon>Bacteroidota</taxon>
        <taxon>Flavobacteriia</taxon>
        <taxon>Flavobacteriales</taxon>
        <taxon>Flavobacteriaceae</taxon>
        <taxon>Flavobacterium</taxon>
    </lineage>
</organism>
<dbReference type="Pfam" id="PF13561">
    <property type="entry name" value="adh_short_C2"/>
    <property type="match status" value="1"/>
</dbReference>
<reference evidence="2 3" key="1">
    <citation type="submission" date="2014-12" db="EMBL/GenBank/DDBJ databases">
        <title>Genome sequence of Flavobacterium beibuense RSKm HC5.</title>
        <authorList>
            <person name="Kim J.F."/>
            <person name="Song J.Y."/>
            <person name="Kwak M.-J."/>
            <person name="Lee S.-W."/>
        </authorList>
    </citation>
    <scope>NUCLEOTIDE SEQUENCE [LARGE SCALE GENOMIC DNA]</scope>
    <source>
        <strain evidence="2 3">RSKm HC5</strain>
    </source>
</reference>
<keyword evidence="3" id="KW-1185">Reference proteome</keyword>
<dbReference type="RefSeq" id="WP_129751036.1">
    <property type="nucleotide sequence ID" value="NZ_JUIW01000006.1"/>
</dbReference>
<proteinExistence type="inferred from homology"/>
<evidence type="ECO:0000313" key="2">
    <source>
        <dbReference type="EMBL" id="RYJ42806.1"/>
    </source>
</evidence>
<dbReference type="InterPro" id="IPR020904">
    <property type="entry name" value="Sc_DH/Rdtase_CS"/>
</dbReference>
<dbReference type="AlphaFoldDB" id="A0A444WAK9"/>
<dbReference type="CDD" id="cd05233">
    <property type="entry name" value="SDR_c"/>
    <property type="match status" value="1"/>
</dbReference>
<dbReference type="PRINTS" id="PR00081">
    <property type="entry name" value="GDHRDH"/>
</dbReference>
<gene>
    <name evidence="2" type="ORF">NU09_1905</name>
</gene>
<dbReference type="EMBL" id="JUIW01000006">
    <property type="protein sequence ID" value="RYJ42806.1"/>
    <property type="molecule type" value="Genomic_DNA"/>
</dbReference>
<evidence type="ECO:0000313" key="3">
    <source>
        <dbReference type="Proteomes" id="UP000289775"/>
    </source>
</evidence>
<dbReference type="OrthoDB" id="9803333at2"/>
<dbReference type="SUPFAM" id="SSF51735">
    <property type="entry name" value="NAD(P)-binding Rossmann-fold domains"/>
    <property type="match status" value="1"/>
</dbReference>
<name>A0A444WAK9_9FLAO</name>